<evidence type="ECO:0000256" key="5">
    <source>
        <dbReference type="ARBA" id="ARBA00024226"/>
    </source>
</evidence>
<dbReference type="Gene3D" id="3.40.605.10">
    <property type="entry name" value="Aldehyde Dehydrogenase, Chain A, domain 1"/>
    <property type="match status" value="1"/>
</dbReference>
<feature type="domain" description="Aldehyde dehydrogenase" evidence="8">
    <location>
        <begin position="44"/>
        <end position="507"/>
    </location>
</feature>
<dbReference type="InterPro" id="IPR016162">
    <property type="entry name" value="Ald_DH_N"/>
</dbReference>
<evidence type="ECO:0000256" key="4">
    <source>
        <dbReference type="ARBA" id="ARBA00023027"/>
    </source>
</evidence>
<dbReference type="Gene3D" id="3.40.309.10">
    <property type="entry name" value="Aldehyde Dehydrogenase, Chain A, domain 2"/>
    <property type="match status" value="1"/>
</dbReference>
<dbReference type="SUPFAM" id="SSF53720">
    <property type="entry name" value="ALDH-like"/>
    <property type="match status" value="1"/>
</dbReference>
<dbReference type="InterPro" id="IPR016163">
    <property type="entry name" value="Ald_DH_C"/>
</dbReference>
<dbReference type="Pfam" id="PF00171">
    <property type="entry name" value="Aldedh"/>
    <property type="match status" value="1"/>
</dbReference>
<evidence type="ECO:0000259" key="8">
    <source>
        <dbReference type="Pfam" id="PF00171"/>
    </source>
</evidence>
<keyword evidence="3 7" id="KW-0560">Oxidoreductase</keyword>
<evidence type="ECO:0000256" key="6">
    <source>
        <dbReference type="PROSITE-ProRule" id="PRU10007"/>
    </source>
</evidence>
<dbReference type="PANTHER" id="PTHR43521:SF1">
    <property type="entry name" value="ALPHA-AMINOADIPIC SEMIALDEHYDE DEHYDROGENASE"/>
    <property type="match status" value="1"/>
</dbReference>
<dbReference type="InterPro" id="IPR016161">
    <property type="entry name" value="Ald_DH/histidinol_DH"/>
</dbReference>
<evidence type="ECO:0000313" key="9">
    <source>
        <dbReference type="EMBL" id="CBY36555.1"/>
    </source>
</evidence>
<evidence type="ECO:0000256" key="3">
    <source>
        <dbReference type="ARBA" id="ARBA00023002"/>
    </source>
</evidence>
<name>E4YM44_OIKDI</name>
<dbReference type="EMBL" id="FN654798">
    <property type="protein sequence ID" value="CBY36555.1"/>
    <property type="molecule type" value="Genomic_DNA"/>
</dbReference>
<dbReference type="InterPro" id="IPR015590">
    <property type="entry name" value="Aldehyde_DH_dom"/>
</dbReference>
<sequence>MLKAASRSLSMTNRAALLAAKPENAWLKDLGIHPETDGVFDGKWHAGKGEQFTPLSPFTGEPIANVRSATQEQYDAAVNAAVAAQKEWRNVSMPARGDVVNEIGRELVANLDLLSKLESLEVGKTYVESKGEILEYIHICEYATSMSRQAHGAKIPSERANHQLEEIWNPLGVCAVITAFNFPIAVYGWNAAIAMYTGNTMIWKPPPTSTLTSIAVQNICAKVLERNGYNPAVCSFVTGGADIGKLIASDKRVPLVSFTGSTAVGREVGIEVQRRFGKSILELGGNNALIVAPDFTDTDSVIKSVVFAAFGTQGQRCTTLRRLMLPGTIYDEILERMKNGAAKLLTKIGDPLDAQTLYGPMHNQAGVDLYVRTIEKVKEAGGTIECGGKVMDRAGFFVEPTIVTGLPHDHELVQEEAFCPIVYLLKYDNLDQAMEWNNEVDQGLSSAIFTNDIKTQYWFTGPNGSDCGIANINAPTNGAEIGGAFGGNKSTGWGREAGSDSWKQYMRRATSCVNYSGKVVLAQGIEFDV</sequence>
<comment type="similarity">
    <text evidence="1 7">Belongs to the aldehyde dehydrogenase family.</text>
</comment>
<reference evidence="9" key="1">
    <citation type="journal article" date="2010" name="Science">
        <title>Plasticity of animal genome architecture unmasked by rapid evolution of a pelagic tunicate.</title>
        <authorList>
            <person name="Denoeud F."/>
            <person name="Henriet S."/>
            <person name="Mungpakdee S."/>
            <person name="Aury J.M."/>
            <person name="Da Silva C."/>
            <person name="Brinkmann H."/>
            <person name="Mikhaleva J."/>
            <person name="Olsen L.C."/>
            <person name="Jubin C."/>
            <person name="Canestro C."/>
            <person name="Bouquet J.M."/>
            <person name="Danks G."/>
            <person name="Poulain J."/>
            <person name="Campsteijn C."/>
            <person name="Adamski M."/>
            <person name="Cross I."/>
            <person name="Yadetie F."/>
            <person name="Muffato M."/>
            <person name="Louis A."/>
            <person name="Butcher S."/>
            <person name="Tsagkogeorga G."/>
            <person name="Konrad A."/>
            <person name="Singh S."/>
            <person name="Jensen M.F."/>
            <person name="Cong E.H."/>
            <person name="Eikeseth-Otteraa H."/>
            <person name="Noel B."/>
            <person name="Anthouard V."/>
            <person name="Porcel B.M."/>
            <person name="Kachouri-Lafond R."/>
            <person name="Nishino A."/>
            <person name="Ugolini M."/>
            <person name="Chourrout P."/>
            <person name="Nishida H."/>
            <person name="Aasland R."/>
            <person name="Huzurbazar S."/>
            <person name="Westhof E."/>
            <person name="Delsuc F."/>
            <person name="Lehrach H."/>
            <person name="Reinhardt R."/>
            <person name="Weissenbach J."/>
            <person name="Roy S.W."/>
            <person name="Artiguenave F."/>
            <person name="Postlethwait J.H."/>
            <person name="Manak J.R."/>
            <person name="Thompson E.M."/>
            <person name="Jaillon O."/>
            <person name="Du Pasquier L."/>
            <person name="Boudinot P."/>
            <person name="Liberles D.A."/>
            <person name="Volff J.N."/>
            <person name="Philippe H."/>
            <person name="Lenhard B."/>
            <person name="Roest Crollius H."/>
            <person name="Wincker P."/>
            <person name="Chourrout D."/>
        </authorList>
    </citation>
    <scope>NUCLEOTIDE SEQUENCE [LARGE SCALE GENOMIC DNA]</scope>
</reference>
<dbReference type="GO" id="GO:0004029">
    <property type="term" value="F:aldehyde dehydrogenase (NAD+) activity"/>
    <property type="evidence" value="ECO:0007669"/>
    <property type="project" value="UniProtKB-EC"/>
</dbReference>
<dbReference type="EC" id="1.2.1.3" evidence="5"/>
<organism evidence="9">
    <name type="scientific">Oikopleura dioica</name>
    <name type="common">Tunicate</name>
    <dbReference type="NCBI Taxonomy" id="34765"/>
    <lineage>
        <taxon>Eukaryota</taxon>
        <taxon>Metazoa</taxon>
        <taxon>Chordata</taxon>
        <taxon>Tunicata</taxon>
        <taxon>Appendicularia</taxon>
        <taxon>Copelata</taxon>
        <taxon>Oikopleuridae</taxon>
        <taxon>Oikopleura</taxon>
    </lineage>
</organism>
<dbReference type="InterPro" id="IPR044638">
    <property type="entry name" value="ALDH7A1-like"/>
</dbReference>
<accession>E4YM44</accession>
<dbReference type="InterPro" id="IPR029510">
    <property type="entry name" value="Ald_DH_CS_GLU"/>
</dbReference>
<proteinExistence type="inferred from homology"/>
<dbReference type="AlphaFoldDB" id="E4YM44"/>
<gene>
    <name evidence="9" type="ORF">GSOID_T00029569001</name>
</gene>
<evidence type="ECO:0000256" key="2">
    <source>
        <dbReference type="ARBA" id="ARBA00011881"/>
    </source>
</evidence>
<dbReference type="FunFam" id="3.40.309.10:FF:000018">
    <property type="entry name" value="Alpha-aminoadipic semialdehyde dehydrogenase"/>
    <property type="match status" value="1"/>
</dbReference>
<evidence type="ECO:0000256" key="1">
    <source>
        <dbReference type="ARBA" id="ARBA00009986"/>
    </source>
</evidence>
<keyword evidence="4" id="KW-0520">NAD</keyword>
<comment type="subunit">
    <text evidence="2">Homotetramer.</text>
</comment>
<dbReference type="PANTHER" id="PTHR43521">
    <property type="entry name" value="ALPHA-AMINOADIPIC SEMIALDEHYDE DEHYDROGENASE"/>
    <property type="match status" value="1"/>
</dbReference>
<evidence type="ECO:0000256" key="7">
    <source>
        <dbReference type="RuleBase" id="RU003345"/>
    </source>
</evidence>
<dbReference type="Proteomes" id="UP000011014">
    <property type="component" value="Unassembled WGS sequence"/>
</dbReference>
<feature type="active site" evidence="6">
    <location>
        <position position="282"/>
    </location>
</feature>
<protein>
    <recommendedName>
        <fullName evidence="5">aldehyde dehydrogenase (NAD(+))</fullName>
        <ecNumber evidence="5">1.2.1.3</ecNumber>
    </recommendedName>
</protein>
<dbReference type="PROSITE" id="PS00687">
    <property type="entry name" value="ALDEHYDE_DEHYDR_GLU"/>
    <property type="match status" value="1"/>
</dbReference>